<name>A0AB35QU98_PSEA0</name>
<evidence type="ECO:0000313" key="1">
    <source>
        <dbReference type="EMBL" id="MDT3239593.1"/>
    </source>
</evidence>
<evidence type="ECO:0000313" key="2">
    <source>
        <dbReference type="Proteomes" id="UP001254709"/>
    </source>
</evidence>
<dbReference type="EMBL" id="JASJMZ010000003">
    <property type="protein sequence ID" value="MDT3239593.1"/>
    <property type="molecule type" value="Genomic_DNA"/>
</dbReference>
<reference evidence="1" key="1">
    <citation type="submission" date="2023-05" db="EMBL/GenBank/DDBJ databases">
        <title>Development of a Genome-informed protocol for detection of Pseudomonas amygdali pv. morsprunorum using LAMP and PCR.</title>
        <authorList>
            <person name="Diaz D."/>
            <person name="Zamorano A."/>
            <person name="Garcia H."/>
            <person name="Ramos C."/>
            <person name="Cui W."/>
            <person name="Carreras C."/>
            <person name="Beltran M.F."/>
            <person name="Sagredo B."/>
            <person name="Pinto M."/>
            <person name="Fiore N."/>
        </authorList>
    </citation>
    <scope>NUCLEOTIDE SEQUENCE</scope>
    <source>
        <strain evidence="1">S2_Pam</strain>
    </source>
</reference>
<sequence>MLFPNSKRKTTMVKQKTYTQNDLETARQKLADLPDLSRDKMSQAEVLQSLKDQIVELCSAKGYSVAEVKQALADVGMTVSAREITDLTATRKRAAPRAKPQVA</sequence>
<dbReference type="Proteomes" id="UP001254709">
    <property type="component" value="Unassembled WGS sequence"/>
</dbReference>
<dbReference type="Gene3D" id="1.20.58.60">
    <property type="match status" value="1"/>
</dbReference>
<protein>
    <submittedName>
        <fullName evidence="1">Mobilization protein</fullName>
    </submittedName>
</protein>
<gene>
    <name evidence="1" type="ORF">QNL30_02780</name>
</gene>
<comment type="caution">
    <text evidence="1">The sequence shown here is derived from an EMBL/GenBank/DDBJ whole genome shotgun (WGS) entry which is preliminary data.</text>
</comment>
<accession>A0AB35QU98</accession>
<dbReference type="AlphaFoldDB" id="A0AB35QU98"/>
<organism evidence="1 2">
    <name type="scientific">Pseudomonas amygdali pv. morsprunorum</name>
    <dbReference type="NCBI Taxonomy" id="129138"/>
    <lineage>
        <taxon>Bacteria</taxon>
        <taxon>Pseudomonadati</taxon>
        <taxon>Pseudomonadota</taxon>
        <taxon>Gammaproteobacteria</taxon>
        <taxon>Pseudomonadales</taxon>
        <taxon>Pseudomonadaceae</taxon>
        <taxon>Pseudomonas</taxon>
        <taxon>Pseudomonas amygdali</taxon>
    </lineage>
</organism>
<proteinExistence type="predicted"/>